<dbReference type="RefSeq" id="WP_021065814.1">
    <property type="nucleotide sequence ID" value="NZ_ATCL01000012.1"/>
</dbReference>
<evidence type="ECO:0000313" key="1">
    <source>
        <dbReference type="EMBL" id="ERG68054.1"/>
    </source>
</evidence>
<comment type="caution">
    <text evidence="1">The sequence shown here is derived from an EMBL/GenBank/DDBJ whole genome shotgun (WGS) entry which is preliminary data.</text>
</comment>
<protein>
    <submittedName>
        <fullName evidence="1">Uncharacterized protein</fullName>
    </submittedName>
</protein>
<reference evidence="1 2" key="1">
    <citation type="journal article" date="2013" name="Genome Announc.">
        <title>Draft Genome Sequence of Exiguobacterium pavilionensis Strain RW-2, with Wide Thermal, Salinity, and pH Tolerance, Isolated from Modern Freshwater Microbialites.</title>
        <authorList>
            <person name="White R.A.III."/>
            <person name="Grassa C.J."/>
            <person name="Suttle C.A."/>
        </authorList>
    </citation>
    <scope>NUCLEOTIDE SEQUENCE [LARGE SCALE GENOMIC DNA]</scope>
    <source>
        <strain evidence="1 2">RW-2</strain>
    </source>
</reference>
<accession>U1LZ92</accession>
<dbReference type="Proteomes" id="UP000016464">
    <property type="component" value="Unassembled WGS sequence"/>
</dbReference>
<dbReference type="EMBL" id="ATCL01000012">
    <property type="protein sequence ID" value="ERG68054.1"/>
    <property type="molecule type" value="Genomic_DNA"/>
</dbReference>
<dbReference type="AlphaFoldDB" id="U1LZ92"/>
<gene>
    <name evidence="1" type="ORF">M467_12260</name>
</gene>
<dbReference type="OrthoDB" id="2357126at2"/>
<evidence type="ECO:0000313" key="2">
    <source>
        <dbReference type="Proteomes" id="UP000016464"/>
    </source>
</evidence>
<keyword evidence="2" id="KW-1185">Reference proteome</keyword>
<name>U1LZ92_9BACL</name>
<proteinExistence type="predicted"/>
<organism evidence="1 2">
    <name type="scientific">Exiguobacterium chiriqhucha RW-2</name>
    <dbReference type="NCBI Taxonomy" id="1345023"/>
    <lineage>
        <taxon>Bacteria</taxon>
        <taxon>Bacillati</taxon>
        <taxon>Bacillota</taxon>
        <taxon>Bacilli</taxon>
        <taxon>Bacillales</taxon>
        <taxon>Bacillales Family XII. Incertae Sedis</taxon>
        <taxon>Exiguobacterium</taxon>
    </lineage>
</organism>
<sequence>MANDNNVRLNRELTHELNRMQAGGTSYRQETALMALKLSRHVSVPESLRDRETARRYVRAAQLNVHEDRVEDVAKMLSMAARRAYSTPETAFSVDMKVQLEEKRNRFKARGLRVKS</sequence>